<dbReference type="EMBL" id="QWET01000021">
    <property type="protein sequence ID" value="RIH63430.1"/>
    <property type="molecule type" value="Genomic_DNA"/>
</dbReference>
<evidence type="ECO:0000256" key="1">
    <source>
        <dbReference type="SAM" id="Phobius"/>
    </source>
</evidence>
<feature type="transmembrane region" description="Helical" evidence="1">
    <location>
        <begin position="37"/>
        <end position="62"/>
    </location>
</feature>
<evidence type="ECO:0008006" key="4">
    <source>
        <dbReference type="Google" id="ProtNLM"/>
    </source>
</evidence>
<reference evidence="2 3" key="1">
    <citation type="journal article" date="2015" name="Int. J. Syst. Evol. Microbiol.">
        <title>Mariniphaga sediminis sp. nov., isolated from coastal sediment.</title>
        <authorList>
            <person name="Wang F.Q."/>
            <person name="Shen Q.Y."/>
            <person name="Chen G.J."/>
            <person name="Du Z.J."/>
        </authorList>
    </citation>
    <scope>NUCLEOTIDE SEQUENCE [LARGE SCALE GENOMIC DNA]</scope>
    <source>
        <strain evidence="2 3">SY21</strain>
    </source>
</reference>
<proteinExistence type="predicted"/>
<feature type="transmembrane region" description="Helical" evidence="1">
    <location>
        <begin position="74"/>
        <end position="94"/>
    </location>
</feature>
<sequence length="113" mass="13124">MDENVKLIESLLESTFKYGVAEIELVKLKALDKTSEVVSGLIPHVVVFFILVLFLLFFNLGLAFWLGDIFGNNFYGFFVIAAFYAVVGLVMHFFMHKWIKRKICNYLVKQMFK</sequence>
<organism evidence="2 3">
    <name type="scientific">Mariniphaga sediminis</name>
    <dbReference type="NCBI Taxonomy" id="1628158"/>
    <lineage>
        <taxon>Bacteria</taxon>
        <taxon>Pseudomonadati</taxon>
        <taxon>Bacteroidota</taxon>
        <taxon>Bacteroidia</taxon>
        <taxon>Marinilabiliales</taxon>
        <taxon>Prolixibacteraceae</taxon>
        <taxon>Mariniphaga</taxon>
    </lineage>
</organism>
<comment type="caution">
    <text evidence="2">The sequence shown here is derived from an EMBL/GenBank/DDBJ whole genome shotgun (WGS) entry which is preliminary data.</text>
</comment>
<keyword evidence="1" id="KW-0472">Membrane</keyword>
<keyword evidence="1" id="KW-0812">Transmembrane</keyword>
<evidence type="ECO:0000313" key="3">
    <source>
        <dbReference type="Proteomes" id="UP000266441"/>
    </source>
</evidence>
<dbReference type="OrthoDB" id="678770at2"/>
<keyword evidence="3" id="KW-1185">Reference proteome</keyword>
<gene>
    <name evidence="2" type="ORF">D1164_20090</name>
</gene>
<evidence type="ECO:0000313" key="2">
    <source>
        <dbReference type="EMBL" id="RIH63430.1"/>
    </source>
</evidence>
<dbReference type="AlphaFoldDB" id="A0A399CZC3"/>
<dbReference type="Proteomes" id="UP000266441">
    <property type="component" value="Unassembled WGS sequence"/>
</dbReference>
<accession>A0A399CZC3</accession>
<keyword evidence="1" id="KW-1133">Transmembrane helix</keyword>
<protein>
    <recommendedName>
        <fullName evidence="4">Phage holin family protein</fullName>
    </recommendedName>
</protein>
<name>A0A399CZC3_9BACT</name>
<dbReference type="RefSeq" id="WP_119351696.1">
    <property type="nucleotide sequence ID" value="NZ_QWET01000021.1"/>
</dbReference>